<dbReference type="Pfam" id="PF17678">
    <property type="entry name" value="Glyco_hydro_92N"/>
    <property type="match status" value="1"/>
</dbReference>
<dbReference type="Gene3D" id="3.30.2080.10">
    <property type="entry name" value="GH92 mannosidase domain"/>
    <property type="match status" value="1"/>
</dbReference>
<feature type="chain" id="PRO_5043392487" evidence="4">
    <location>
        <begin position="28"/>
        <end position="753"/>
    </location>
</feature>
<dbReference type="Gene3D" id="1.20.1610.10">
    <property type="entry name" value="alpha-1,2-mannosidases domains"/>
    <property type="match status" value="1"/>
</dbReference>
<gene>
    <name evidence="7" type="ORF">FUAX_15590</name>
</gene>
<dbReference type="RefSeq" id="WP_338394343.1">
    <property type="nucleotide sequence ID" value="NZ_AP025314.1"/>
</dbReference>
<dbReference type="Gene3D" id="1.20.1050.60">
    <property type="entry name" value="alpha-1,2-mannosidase"/>
    <property type="match status" value="1"/>
</dbReference>
<dbReference type="GO" id="GO:0005829">
    <property type="term" value="C:cytosol"/>
    <property type="evidence" value="ECO:0007669"/>
    <property type="project" value="TreeGrafter"/>
</dbReference>
<keyword evidence="8" id="KW-1185">Reference proteome</keyword>
<dbReference type="GO" id="GO:0030246">
    <property type="term" value="F:carbohydrate binding"/>
    <property type="evidence" value="ECO:0007669"/>
    <property type="project" value="InterPro"/>
</dbReference>
<sequence>MIKRNFLTRVLAVLAVAGFTACGGADKAENKTEEDVLQYVDPFIGTGFHGHTFPGAVVPFGMVQLSPDTHIMGWDASSGYHYDDSLIYGFSHTHLSGTGIGDMGDVLVLPYTGEIKEKMTSAFDKKTESATPGYYQVTLGDYGVKAELTATTRAGVHRYSYPKGENRRVMFDVSHVLQPNWGHKNSKNTFEIVDDQTIRGLRKSKGWASEHYVYFYAKFEEPFIVLKTKLDGKDYEEDKGEGEAVTLYLDFGKSDKPVVAKVAISPVSEAGAERNLTAEVKDFDFDRVRKEAVRTWDSALSKMRIKTSDTEAKKSFYTALYHSMMAPMVYGDVDGQYRGMDLKVHQTDKFTNYTVFSLWDTFRALHPLMTIIEPERSAEWTESLMLKYEEGGMLPKWPLAGNYTGTMVGYPAISVIADNMAKGLVKLDSKKVLEASLTSAEYNPEKISHLADRMVARVMPRHNYFINKIGYSPADSIGGSVSYGLEHAYYDWCVARICEIVGDKEGQARFDKRAKGYKNYYDPSVGFMRGKNADGSWKTPFSPNYSDHSNGDYIEGNAWQWSWFVPHDVEGYIELMGGPEKFTAKLDELFTTTAKVEGEHASGDITGLIGQYAHGNEPSHHIPYMYNYAGKAWKAQERVDQILKEMYKPTPAGIRGNEDCGQMSAWYVLSSAGFYQVSPGDPTYALGRPLFDEVTFRIKGGEFKVTAENNSSDNKYVQSVTLDGKTLDKPFFKHSDIKAGSELHFVMGPAPKK</sequence>
<name>A0AAU9CUI8_9BACT</name>
<dbReference type="Pfam" id="PF07971">
    <property type="entry name" value="Glyco_hydro_92"/>
    <property type="match status" value="1"/>
</dbReference>
<dbReference type="GO" id="GO:0000224">
    <property type="term" value="F:peptide-N4-(N-acetyl-beta-glucosaminyl)asparagine amidase activity"/>
    <property type="evidence" value="ECO:0007669"/>
    <property type="project" value="TreeGrafter"/>
</dbReference>
<evidence type="ECO:0000259" key="5">
    <source>
        <dbReference type="Pfam" id="PF07971"/>
    </source>
</evidence>
<dbReference type="InterPro" id="IPR008928">
    <property type="entry name" value="6-hairpin_glycosidase_sf"/>
</dbReference>
<comment type="subunit">
    <text evidence="2">Monomer.</text>
</comment>
<evidence type="ECO:0000256" key="4">
    <source>
        <dbReference type="SAM" id="SignalP"/>
    </source>
</evidence>
<protein>
    <submittedName>
        <fullName evidence="7">Alpha-1 2-mannosidase</fullName>
    </submittedName>
</protein>
<dbReference type="InterPro" id="IPR012939">
    <property type="entry name" value="Glyco_hydro_92"/>
</dbReference>
<accession>A0AAU9CUI8</accession>
<evidence type="ECO:0000256" key="2">
    <source>
        <dbReference type="ARBA" id="ARBA00011245"/>
    </source>
</evidence>
<reference evidence="7 8" key="1">
    <citation type="submission" date="2021-12" db="EMBL/GenBank/DDBJ databases">
        <title>Genome sequencing of bacteria with rrn-lacking chromosome and rrn-plasmid.</title>
        <authorList>
            <person name="Anda M."/>
            <person name="Iwasaki W."/>
        </authorList>
    </citation>
    <scope>NUCLEOTIDE SEQUENCE [LARGE SCALE GENOMIC DNA]</scope>
    <source>
        <strain evidence="7 8">DSM 100852</strain>
    </source>
</reference>
<evidence type="ECO:0000259" key="6">
    <source>
        <dbReference type="Pfam" id="PF17678"/>
    </source>
</evidence>
<dbReference type="Gene3D" id="2.70.98.10">
    <property type="match status" value="1"/>
</dbReference>
<dbReference type="FunFam" id="3.30.2080.10:FF:000001">
    <property type="entry name" value="Alpha-1,2-mannosidase subfamily"/>
    <property type="match status" value="1"/>
</dbReference>
<dbReference type="SUPFAM" id="SSF48208">
    <property type="entry name" value="Six-hairpin glycosidases"/>
    <property type="match status" value="1"/>
</dbReference>
<dbReference type="AlphaFoldDB" id="A0AAU9CUI8"/>
<comment type="cofactor">
    <cofactor evidence="1">
        <name>Ca(2+)</name>
        <dbReference type="ChEBI" id="CHEBI:29108"/>
    </cofactor>
</comment>
<evidence type="ECO:0000313" key="7">
    <source>
        <dbReference type="EMBL" id="BDD09127.1"/>
    </source>
</evidence>
<dbReference type="PROSITE" id="PS51257">
    <property type="entry name" value="PROKAR_LIPOPROTEIN"/>
    <property type="match status" value="1"/>
</dbReference>
<keyword evidence="4" id="KW-0732">Signal</keyword>
<dbReference type="InterPro" id="IPR041371">
    <property type="entry name" value="GH92_N"/>
</dbReference>
<dbReference type="FunFam" id="1.20.1050.60:FF:000001">
    <property type="entry name" value="Putative alpha-1,2-mannosidase"/>
    <property type="match status" value="1"/>
</dbReference>
<dbReference type="InterPro" id="IPR014718">
    <property type="entry name" value="GH-type_carb-bd"/>
</dbReference>
<dbReference type="InterPro" id="IPR005887">
    <property type="entry name" value="GH92_a_mannosidase_put"/>
</dbReference>
<evidence type="ECO:0000313" key="8">
    <source>
        <dbReference type="Proteomes" id="UP001348817"/>
    </source>
</evidence>
<dbReference type="GO" id="GO:0005975">
    <property type="term" value="P:carbohydrate metabolic process"/>
    <property type="evidence" value="ECO:0007669"/>
    <property type="project" value="InterPro"/>
</dbReference>
<dbReference type="NCBIfam" id="TIGR01180">
    <property type="entry name" value="aman2_put"/>
    <property type="match status" value="1"/>
</dbReference>
<organism evidence="7 8">
    <name type="scientific">Fulvitalea axinellae</name>
    <dbReference type="NCBI Taxonomy" id="1182444"/>
    <lineage>
        <taxon>Bacteria</taxon>
        <taxon>Pseudomonadati</taxon>
        <taxon>Bacteroidota</taxon>
        <taxon>Cytophagia</taxon>
        <taxon>Cytophagales</taxon>
        <taxon>Persicobacteraceae</taxon>
        <taxon>Fulvitalea</taxon>
    </lineage>
</organism>
<dbReference type="Proteomes" id="UP001348817">
    <property type="component" value="Chromosome"/>
</dbReference>
<keyword evidence="3" id="KW-0106">Calcium</keyword>
<dbReference type="GO" id="GO:0006516">
    <property type="term" value="P:glycoprotein catabolic process"/>
    <property type="evidence" value="ECO:0007669"/>
    <property type="project" value="TreeGrafter"/>
</dbReference>
<feature type="domain" description="Glycosyl hydrolase family 92" evidence="5">
    <location>
        <begin position="271"/>
        <end position="749"/>
    </location>
</feature>
<dbReference type="InterPro" id="IPR050883">
    <property type="entry name" value="PNGase"/>
</dbReference>
<evidence type="ECO:0000256" key="3">
    <source>
        <dbReference type="ARBA" id="ARBA00022837"/>
    </source>
</evidence>
<evidence type="ECO:0000256" key="1">
    <source>
        <dbReference type="ARBA" id="ARBA00001913"/>
    </source>
</evidence>
<feature type="domain" description="Glycosyl hydrolase family 92 N-terminal" evidence="6">
    <location>
        <begin position="39"/>
        <end position="265"/>
    </location>
</feature>
<dbReference type="PANTHER" id="PTHR12143">
    <property type="entry name" value="PEPTIDE N-GLYCANASE PNGASE -RELATED"/>
    <property type="match status" value="1"/>
</dbReference>
<dbReference type="EMBL" id="AP025314">
    <property type="protein sequence ID" value="BDD09127.1"/>
    <property type="molecule type" value="Genomic_DNA"/>
</dbReference>
<feature type="signal peptide" evidence="4">
    <location>
        <begin position="1"/>
        <end position="27"/>
    </location>
</feature>
<dbReference type="PANTHER" id="PTHR12143:SF39">
    <property type="entry name" value="SECRETED PROTEIN"/>
    <property type="match status" value="1"/>
</dbReference>
<dbReference type="KEGG" id="fax:FUAX_15590"/>
<proteinExistence type="predicted"/>